<dbReference type="InterPro" id="IPR000064">
    <property type="entry name" value="NLP_P60_dom"/>
</dbReference>
<keyword evidence="2" id="KW-0645">Protease</keyword>
<evidence type="ECO:0000256" key="1">
    <source>
        <dbReference type="ARBA" id="ARBA00007074"/>
    </source>
</evidence>
<name>A0ABP8ARR3_9MICO</name>
<dbReference type="PROSITE" id="PS51935">
    <property type="entry name" value="NLPC_P60"/>
    <property type="match status" value="1"/>
</dbReference>
<dbReference type="Pfam" id="PF00877">
    <property type="entry name" value="NLPC_P60"/>
    <property type="match status" value="1"/>
</dbReference>
<dbReference type="PANTHER" id="PTHR47359">
    <property type="entry name" value="PEPTIDOGLYCAN DL-ENDOPEPTIDASE CWLO"/>
    <property type="match status" value="1"/>
</dbReference>
<keyword evidence="6" id="KW-0812">Transmembrane</keyword>
<dbReference type="Proteomes" id="UP001500213">
    <property type="component" value="Unassembled WGS sequence"/>
</dbReference>
<accession>A0ABP8ARR3</accession>
<dbReference type="RefSeq" id="WP_344775643.1">
    <property type="nucleotide sequence ID" value="NZ_BAABBX010000014.1"/>
</dbReference>
<comment type="caution">
    <text evidence="8">The sequence shown here is derived from an EMBL/GenBank/DDBJ whole genome shotgun (WGS) entry which is preliminary data.</text>
</comment>
<feature type="transmembrane region" description="Helical" evidence="6">
    <location>
        <begin position="193"/>
        <end position="210"/>
    </location>
</feature>
<reference evidence="9" key="1">
    <citation type="journal article" date="2019" name="Int. J. Syst. Evol. Microbiol.">
        <title>The Global Catalogue of Microorganisms (GCM) 10K type strain sequencing project: providing services to taxonomists for standard genome sequencing and annotation.</title>
        <authorList>
            <consortium name="The Broad Institute Genomics Platform"/>
            <consortium name="The Broad Institute Genome Sequencing Center for Infectious Disease"/>
            <person name="Wu L."/>
            <person name="Ma J."/>
        </authorList>
    </citation>
    <scope>NUCLEOTIDE SEQUENCE [LARGE SCALE GENOMIC DNA]</scope>
    <source>
        <strain evidence="9">JCM 17593</strain>
    </source>
</reference>
<evidence type="ECO:0000256" key="2">
    <source>
        <dbReference type="ARBA" id="ARBA00022670"/>
    </source>
</evidence>
<keyword evidence="6" id="KW-0472">Membrane</keyword>
<feature type="compositionally biased region" description="Basic and acidic residues" evidence="5">
    <location>
        <begin position="131"/>
        <end position="161"/>
    </location>
</feature>
<dbReference type="EMBL" id="BAABBX010000014">
    <property type="protein sequence ID" value="GAA4188948.1"/>
    <property type="molecule type" value="Genomic_DNA"/>
</dbReference>
<evidence type="ECO:0000256" key="4">
    <source>
        <dbReference type="ARBA" id="ARBA00022807"/>
    </source>
</evidence>
<dbReference type="PANTHER" id="PTHR47359:SF3">
    <property type="entry name" value="NLP_P60 DOMAIN-CONTAINING PROTEIN-RELATED"/>
    <property type="match status" value="1"/>
</dbReference>
<evidence type="ECO:0000256" key="6">
    <source>
        <dbReference type="SAM" id="Phobius"/>
    </source>
</evidence>
<keyword evidence="4" id="KW-0788">Thiol protease</keyword>
<gene>
    <name evidence="8" type="ORF">GCM10022288_15950</name>
</gene>
<keyword evidence="3" id="KW-0378">Hydrolase</keyword>
<feature type="compositionally biased region" description="Low complexity" evidence="5">
    <location>
        <begin position="167"/>
        <end position="181"/>
    </location>
</feature>
<dbReference type="Gene3D" id="3.90.1720.10">
    <property type="entry name" value="endopeptidase domain like (from Nostoc punctiforme)"/>
    <property type="match status" value="1"/>
</dbReference>
<evidence type="ECO:0000313" key="8">
    <source>
        <dbReference type="EMBL" id="GAA4188948.1"/>
    </source>
</evidence>
<organism evidence="8 9">
    <name type="scientific">Gryllotalpicola kribbensis</name>
    <dbReference type="NCBI Taxonomy" id="993084"/>
    <lineage>
        <taxon>Bacteria</taxon>
        <taxon>Bacillati</taxon>
        <taxon>Actinomycetota</taxon>
        <taxon>Actinomycetes</taxon>
        <taxon>Micrococcales</taxon>
        <taxon>Microbacteriaceae</taxon>
        <taxon>Gryllotalpicola</taxon>
    </lineage>
</organism>
<proteinExistence type="inferred from homology"/>
<dbReference type="SUPFAM" id="SSF54001">
    <property type="entry name" value="Cysteine proteinases"/>
    <property type="match status" value="1"/>
</dbReference>
<comment type="similarity">
    <text evidence="1">Belongs to the peptidase C40 family.</text>
</comment>
<feature type="compositionally biased region" description="Low complexity" evidence="5">
    <location>
        <begin position="77"/>
        <end position="98"/>
    </location>
</feature>
<feature type="region of interest" description="Disordered" evidence="5">
    <location>
        <begin position="77"/>
        <end position="185"/>
    </location>
</feature>
<feature type="compositionally biased region" description="Basic and acidic residues" evidence="5">
    <location>
        <begin position="100"/>
        <end position="111"/>
    </location>
</feature>
<feature type="compositionally biased region" description="Low complexity" evidence="5">
    <location>
        <begin position="113"/>
        <end position="130"/>
    </location>
</feature>
<keyword evidence="9" id="KW-1185">Reference proteome</keyword>
<evidence type="ECO:0000256" key="3">
    <source>
        <dbReference type="ARBA" id="ARBA00022801"/>
    </source>
</evidence>
<dbReference type="InterPro" id="IPR051794">
    <property type="entry name" value="PG_Endopeptidase_C40"/>
</dbReference>
<keyword evidence="6" id="KW-1133">Transmembrane helix</keyword>
<evidence type="ECO:0000256" key="5">
    <source>
        <dbReference type="SAM" id="MobiDB-lite"/>
    </source>
</evidence>
<evidence type="ECO:0000313" key="9">
    <source>
        <dbReference type="Proteomes" id="UP001500213"/>
    </source>
</evidence>
<sequence length="401" mass="41235">MARRRIDASLDAFDALIADLADAGEIAPSEVTALRAQNAVPQTSEIPVQVLNRWAALAPSVSAVAAETGALADEAPAAAAAPAAQPAPAVEAPARPQPLTRREARALREAEEQLAAARATDPVAPAVPRPVAERSPDPRVESAVESAAREENARRTEDLIHSHRVRPAAAEPAPAALAAAAPKPPRRSARRSLAAGLGAVVLIPSLWLVVPATADTMPGPATADAHGHTAEQILQIADNVKSPTISNNDYVATAIAAIVAKEGGASAEAAEPAIVDALAAGGDRAKIVQTALSYIGTPYVLGGSRHTGIDCSGLTLQAYAAIGISLAHYVPTQDAVGTRITRDQAQPGDLVVFNNEDHVGIYLGDGQVIAAPAPGRRVSIEAVDIWEPVGIHFTRILPAGQ</sequence>
<protein>
    <recommendedName>
        <fullName evidence="7">NlpC/P60 domain-containing protein</fullName>
    </recommendedName>
</protein>
<feature type="domain" description="NlpC/P60" evidence="7">
    <location>
        <begin position="281"/>
        <end position="397"/>
    </location>
</feature>
<dbReference type="InterPro" id="IPR038765">
    <property type="entry name" value="Papain-like_cys_pep_sf"/>
</dbReference>
<evidence type="ECO:0000259" key="7">
    <source>
        <dbReference type="PROSITE" id="PS51935"/>
    </source>
</evidence>